<feature type="region of interest" description="Disordered" evidence="1">
    <location>
        <begin position="183"/>
        <end position="225"/>
    </location>
</feature>
<organism evidence="3 4">
    <name type="scientific">Hyphobacterium marinum</name>
    <dbReference type="NCBI Taxonomy" id="3116574"/>
    <lineage>
        <taxon>Bacteria</taxon>
        <taxon>Pseudomonadati</taxon>
        <taxon>Pseudomonadota</taxon>
        <taxon>Alphaproteobacteria</taxon>
        <taxon>Maricaulales</taxon>
        <taxon>Maricaulaceae</taxon>
        <taxon>Hyphobacterium</taxon>
    </lineage>
</organism>
<sequence>MPARSTALSLVMACLLAAGCASGDRDNRRGPGVRAGSPGEMLYAQGRRLADDGNWMDALRAFQCAGQVGPGFEVAWHQAGVMAFNLATDPLVPAEQHADYAAEGFEALEMAARTGWGASQAELAIRHHSAGNTADAAYWAAVYRANAREDVIGLSRLPEATFQDIRARADYPAALERAADFFPRSLPRGEPGPDCTDLMRPVRERRELDLGLQPSVGTSRPRGDN</sequence>
<dbReference type="PROSITE" id="PS51257">
    <property type="entry name" value="PROKAR_LIPOPROTEIN"/>
    <property type="match status" value="1"/>
</dbReference>
<feature type="chain" id="PRO_5045373159" description="Sel1 repeat family protein" evidence="2">
    <location>
        <begin position="24"/>
        <end position="225"/>
    </location>
</feature>
<comment type="caution">
    <text evidence="3">The sequence shown here is derived from an EMBL/GenBank/DDBJ whole genome shotgun (WGS) entry which is preliminary data.</text>
</comment>
<gene>
    <name evidence="3" type="ORF">V0U35_02600</name>
</gene>
<keyword evidence="2" id="KW-0732">Signal</keyword>
<evidence type="ECO:0008006" key="5">
    <source>
        <dbReference type="Google" id="ProtNLM"/>
    </source>
</evidence>
<protein>
    <recommendedName>
        <fullName evidence="5">Sel1 repeat family protein</fullName>
    </recommendedName>
</protein>
<feature type="compositionally biased region" description="Basic and acidic residues" evidence="1">
    <location>
        <begin position="200"/>
        <end position="209"/>
    </location>
</feature>
<evidence type="ECO:0000256" key="1">
    <source>
        <dbReference type="SAM" id="MobiDB-lite"/>
    </source>
</evidence>
<accession>A0ABU7LVG8</accession>
<keyword evidence="4" id="KW-1185">Reference proteome</keyword>
<evidence type="ECO:0000313" key="3">
    <source>
        <dbReference type="EMBL" id="MEE2565558.1"/>
    </source>
</evidence>
<dbReference type="EMBL" id="JAZDRO010000001">
    <property type="protein sequence ID" value="MEE2565558.1"/>
    <property type="molecule type" value="Genomic_DNA"/>
</dbReference>
<dbReference type="Proteomes" id="UP001310692">
    <property type="component" value="Unassembled WGS sequence"/>
</dbReference>
<evidence type="ECO:0000313" key="4">
    <source>
        <dbReference type="Proteomes" id="UP001310692"/>
    </source>
</evidence>
<evidence type="ECO:0000256" key="2">
    <source>
        <dbReference type="SAM" id="SignalP"/>
    </source>
</evidence>
<reference evidence="3 4" key="1">
    <citation type="submission" date="2024-01" db="EMBL/GenBank/DDBJ databases">
        <title>Hyphobacterium bacterium isolated from marine sediment.</title>
        <authorList>
            <person name="Zhao S."/>
        </authorList>
    </citation>
    <scope>NUCLEOTIDE SEQUENCE [LARGE SCALE GENOMIC DNA]</scope>
    <source>
        <strain evidence="3 4">Y60-23</strain>
    </source>
</reference>
<proteinExistence type="predicted"/>
<name>A0ABU7LVG8_9PROT</name>
<feature type="signal peptide" evidence="2">
    <location>
        <begin position="1"/>
        <end position="23"/>
    </location>
</feature>
<dbReference type="RefSeq" id="WP_330195093.1">
    <property type="nucleotide sequence ID" value="NZ_JAZDRO010000001.1"/>
</dbReference>